<feature type="domain" description="ABC transporter" evidence="6">
    <location>
        <begin position="92"/>
        <end position="353"/>
    </location>
</feature>
<organism evidence="7 8">
    <name type="scientific">Cordylochernes scorpioides</name>
    <dbReference type="NCBI Taxonomy" id="51811"/>
    <lineage>
        <taxon>Eukaryota</taxon>
        <taxon>Metazoa</taxon>
        <taxon>Ecdysozoa</taxon>
        <taxon>Arthropoda</taxon>
        <taxon>Chelicerata</taxon>
        <taxon>Arachnida</taxon>
        <taxon>Pseudoscorpiones</taxon>
        <taxon>Cheliferoidea</taxon>
        <taxon>Chernetidae</taxon>
        <taxon>Cordylochernes</taxon>
    </lineage>
</organism>
<evidence type="ECO:0000256" key="5">
    <source>
        <dbReference type="SAM" id="Phobius"/>
    </source>
</evidence>
<dbReference type="SUPFAM" id="SSF52540">
    <property type="entry name" value="P-loop containing nucleoside triphosphate hydrolases"/>
    <property type="match status" value="1"/>
</dbReference>
<evidence type="ECO:0000256" key="1">
    <source>
        <dbReference type="ARBA" id="ARBA00022448"/>
    </source>
</evidence>
<dbReference type="Proteomes" id="UP001235939">
    <property type="component" value="Chromosome 01"/>
</dbReference>
<dbReference type="SMART" id="SM00382">
    <property type="entry name" value="AAA"/>
    <property type="match status" value="1"/>
</dbReference>
<evidence type="ECO:0000256" key="3">
    <source>
        <dbReference type="ARBA" id="ARBA00022741"/>
    </source>
</evidence>
<dbReference type="CDD" id="cd03263">
    <property type="entry name" value="ABC_subfamily_A"/>
    <property type="match status" value="1"/>
</dbReference>
<evidence type="ECO:0000256" key="2">
    <source>
        <dbReference type="ARBA" id="ARBA00022737"/>
    </source>
</evidence>
<sequence length="463" mass="51589">MQCLVLATSFCFGSTYLTRFEDQGVGIQWDNIWLSQTPGDPMCFAWVMIMMMVGSVLYFLVGWYISNFVNNVKVYVNIESHYLLTDSLGISIRHLQVVYRGGTSRPAVSDLSLDLRDGQVTTLLGQNGAGKTTTIEEMKLDRPRNVHIVVVCSSNVLTGQLLPTSGAVSIYGRMIPEQLPEARKLIGYCPQYNTLFSQQDGFHQRVCYRMTMREHLRFYGSLKGILTKEILEKEIDEMLESMGLQDRQHELACHLSGGLQRRLCVALAFIGGSKLIVLDEPTSSVDPVARRAIWDLILKYRHGRTILLTTHHMDEADLLSDNVAIVHQGRILCSGSPLLLKHRFGCGYQLSLSRQGSDVDSDSGHASSSASTASIHYKDCGSESAISFIQNLIPNALVLEEHSSELVVSLPQRAADGKPHHFSAFFRSLDDALPALGFTSYGLSSTTLEEVSTRHIQIYQTRY</sequence>
<dbReference type="Gene3D" id="3.40.50.300">
    <property type="entry name" value="P-loop containing nucleotide triphosphate hydrolases"/>
    <property type="match status" value="1"/>
</dbReference>
<keyword evidence="2" id="KW-0677">Repeat</keyword>
<proteinExistence type="predicted"/>
<gene>
    <name evidence="7" type="ORF">LAZ67_1002952</name>
</gene>
<keyword evidence="1" id="KW-0813">Transport</keyword>
<feature type="transmembrane region" description="Helical" evidence="5">
    <location>
        <begin position="44"/>
        <end position="65"/>
    </location>
</feature>
<dbReference type="InterPro" id="IPR003593">
    <property type="entry name" value="AAA+_ATPase"/>
</dbReference>
<keyword evidence="8" id="KW-1185">Reference proteome</keyword>
<evidence type="ECO:0000313" key="8">
    <source>
        <dbReference type="Proteomes" id="UP001235939"/>
    </source>
</evidence>
<dbReference type="Pfam" id="PF00005">
    <property type="entry name" value="ABC_tran"/>
    <property type="match status" value="1"/>
</dbReference>
<keyword evidence="5" id="KW-1133">Transmembrane helix</keyword>
<protein>
    <recommendedName>
        <fullName evidence="6">ABC transporter domain-containing protein</fullName>
    </recommendedName>
</protein>
<keyword evidence="4" id="KW-0067">ATP-binding</keyword>
<dbReference type="EMBL" id="CP092863">
    <property type="protein sequence ID" value="UYV60972.1"/>
    <property type="molecule type" value="Genomic_DNA"/>
</dbReference>
<name>A0ABY6JWH9_9ARAC</name>
<dbReference type="PANTHER" id="PTHR19229">
    <property type="entry name" value="ATP-BINDING CASSETTE TRANSPORTER SUBFAMILY A ABCA"/>
    <property type="match status" value="1"/>
</dbReference>
<evidence type="ECO:0000313" key="7">
    <source>
        <dbReference type="EMBL" id="UYV60972.1"/>
    </source>
</evidence>
<keyword evidence="5" id="KW-0812">Transmembrane</keyword>
<evidence type="ECO:0000256" key="4">
    <source>
        <dbReference type="ARBA" id="ARBA00022840"/>
    </source>
</evidence>
<dbReference type="InterPro" id="IPR027417">
    <property type="entry name" value="P-loop_NTPase"/>
</dbReference>
<dbReference type="InterPro" id="IPR003439">
    <property type="entry name" value="ABC_transporter-like_ATP-bd"/>
</dbReference>
<evidence type="ECO:0000259" key="6">
    <source>
        <dbReference type="PROSITE" id="PS50893"/>
    </source>
</evidence>
<reference evidence="7 8" key="1">
    <citation type="submission" date="2022-01" db="EMBL/GenBank/DDBJ databases">
        <title>A chromosomal length assembly of Cordylochernes scorpioides.</title>
        <authorList>
            <person name="Zeh D."/>
            <person name="Zeh J."/>
        </authorList>
    </citation>
    <scope>NUCLEOTIDE SEQUENCE [LARGE SCALE GENOMIC DNA]</scope>
    <source>
        <strain evidence="7">IN4F17</strain>
        <tissue evidence="7">Whole Body</tissue>
    </source>
</reference>
<accession>A0ABY6JWH9</accession>
<dbReference type="InterPro" id="IPR026082">
    <property type="entry name" value="ABCA"/>
</dbReference>
<keyword evidence="3" id="KW-0547">Nucleotide-binding</keyword>
<keyword evidence="5" id="KW-0472">Membrane</keyword>
<dbReference type="PROSITE" id="PS50893">
    <property type="entry name" value="ABC_TRANSPORTER_2"/>
    <property type="match status" value="1"/>
</dbReference>
<dbReference type="PANTHER" id="PTHR19229:SF36">
    <property type="entry name" value="ATP-BINDING CASSETTE SUB-FAMILY A MEMBER 2"/>
    <property type="match status" value="1"/>
</dbReference>